<dbReference type="PRINTS" id="PR00344">
    <property type="entry name" value="BCTRLSENSOR"/>
</dbReference>
<feature type="region of interest" description="Disordered" evidence="8">
    <location>
        <begin position="171"/>
        <end position="205"/>
    </location>
</feature>
<feature type="domain" description="HPt" evidence="12">
    <location>
        <begin position="5"/>
        <end position="122"/>
    </location>
</feature>
<evidence type="ECO:0000256" key="4">
    <source>
        <dbReference type="ARBA" id="ARBA00022679"/>
    </source>
</evidence>
<dbReference type="InterPro" id="IPR011006">
    <property type="entry name" value="CheY-like_superfamily"/>
</dbReference>
<feature type="modified residue" description="Phosphohistidine" evidence="6">
    <location>
        <position position="55"/>
    </location>
</feature>
<dbReference type="PROSITE" id="PS50894">
    <property type="entry name" value="HPT"/>
    <property type="match status" value="1"/>
</dbReference>
<feature type="domain" description="Histidine kinase" evidence="9">
    <location>
        <begin position="304"/>
        <end position="504"/>
    </location>
</feature>
<evidence type="ECO:0000256" key="8">
    <source>
        <dbReference type="SAM" id="MobiDB-lite"/>
    </source>
</evidence>
<comment type="catalytic activity">
    <reaction evidence="1">
        <text>ATP + protein L-histidine = ADP + protein N-phospho-L-histidine.</text>
        <dbReference type="EC" id="2.7.13.3"/>
    </reaction>
</comment>
<dbReference type="InterPro" id="IPR004358">
    <property type="entry name" value="Sig_transdc_His_kin-like_C"/>
</dbReference>
<dbReference type="OrthoDB" id="9803176at2"/>
<evidence type="ECO:0000256" key="6">
    <source>
        <dbReference type="PROSITE-ProRule" id="PRU00110"/>
    </source>
</evidence>
<dbReference type="Pfam" id="PF01627">
    <property type="entry name" value="Hpt"/>
    <property type="match status" value="1"/>
</dbReference>
<dbReference type="Gene3D" id="3.30.565.10">
    <property type="entry name" value="Histidine kinase-like ATPase, C-terminal domain"/>
    <property type="match status" value="1"/>
</dbReference>
<dbReference type="SMART" id="SM00073">
    <property type="entry name" value="HPT"/>
    <property type="match status" value="1"/>
</dbReference>
<dbReference type="EC" id="2.7.13.3" evidence="2"/>
<proteinExistence type="predicted"/>
<evidence type="ECO:0000259" key="9">
    <source>
        <dbReference type="PROSITE" id="PS50109"/>
    </source>
</evidence>
<dbReference type="Pfam" id="PF02518">
    <property type="entry name" value="HATPase_c"/>
    <property type="match status" value="1"/>
</dbReference>
<dbReference type="Pfam" id="PF01584">
    <property type="entry name" value="CheW"/>
    <property type="match status" value="1"/>
</dbReference>
<dbReference type="InterPro" id="IPR036061">
    <property type="entry name" value="CheW-like_dom_sf"/>
</dbReference>
<evidence type="ECO:0000256" key="1">
    <source>
        <dbReference type="ARBA" id="ARBA00000085"/>
    </source>
</evidence>
<dbReference type="PANTHER" id="PTHR43395:SF1">
    <property type="entry name" value="CHEMOTAXIS PROTEIN CHEA"/>
    <property type="match status" value="1"/>
</dbReference>
<dbReference type="PANTHER" id="PTHR43395">
    <property type="entry name" value="SENSOR HISTIDINE KINASE CHEA"/>
    <property type="match status" value="1"/>
</dbReference>
<dbReference type="PROSITE" id="PS50110">
    <property type="entry name" value="RESPONSE_REGULATORY"/>
    <property type="match status" value="1"/>
</dbReference>
<evidence type="ECO:0000259" key="10">
    <source>
        <dbReference type="PROSITE" id="PS50110"/>
    </source>
</evidence>
<accession>L0RED2</accession>
<reference evidence="13 14" key="1">
    <citation type="submission" date="2012-10" db="EMBL/GenBank/DDBJ databases">
        <authorList>
            <person name="Genoscope - CEA"/>
        </authorList>
    </citation>
    <scope>NUCLEOTIDE SEQUENCE [LARGE SCALE GENOMIC DNA]</scope>
    <source>
        <strain evidence="14">AM13 / DSM 14728</strain>
    </source>
</reference>
<keyword evidence="4" id="KW-0808">Transferase</keyword>
<evidence type="ECO:0000256" key="3">
    <source>
        <dbReference type="ARBA" id="ARBA00022553"/>
    </source>
</evidence>
<dbReference type="Gene3D" id="1.20.120.160">
    <property type="entry name" value="HPT domain"/>
    <property type="match status" value="1"/>
</dbReference>
<feature type="domain" description="CheW-like" evidence="11">
    <location>
        <begin position="506"/>
        <end position="640"/>
    </location>
</feature>
<dbReference type="STRING" id="1121451.DESAM_22891"/>
<dbReference type="GO" id="GO:0000155">
    <property type="term" value="F:phosphorelay sensor kinase activity"/>
    <property type="evidence" value="ECO:0007669"/>
    <property type="project" value="UniProtKB-ARBA"/>
</dbReference>
<dbReference type="PROSITE" id="PS50109">
    <property type="entry name" value="HIS_KIN"/>
    <property type="match status" value="1"/>
</dbReference>
<dbReference type="InterPro" id="IPR002545">
    <property type="entry name" value="CheW-lke_dom"/>
</dbReference>
<gene>
    <name evidence="13" type="ORF">DESAM_22891</name>
</gene>
<keyword evidence="5 13" id="KW-0418">Kinase</keyword>
<dbReference type="FunFam" id="3.30.565.10:FF:000016">
    <property type="entry name" value="Chemotaxis protein CheA, putative"/>
    <property type="match status" value="1"/>
</dbReference>
<dbReference type="InterPro" id="IPR001789">
    <property type="entry name" value="Sig_transdc_resp-reg_receiver"/>
</dbReference>
<evidence type="ECO:0000256" key="5">
    <source>
        <dbReference type="ARBA" id="ARBA00022777"/>
    </source>
</evidence>
<dbReference type="SUPFAM" id="SSF50341">
    <property type="entry name" value="CheW-like"/>
    <property type="match status" value="1"/>
</dbReference>
<evidence type="ECO:0000259" key="11">
    <source>
        <dbReference type="PROSITE" id="PS50851"/>
    </source>
</evidence>
<dbReference type="Proteomes" id="UP000010808">
    <property type="component" value="Chromosome"/>
</dbReference>
<dbReference type="HOGENOM" id="CLU_000650_2_1_7"/>
<dbReference type="SUPFAM" id="SSF52172">
    <property type="entry name" value="CheY-like"/>
    <property type="match status" value="1"/>
</dbReference>
<dbReference type="PROSITE" id="PS50851">
    <property type="entry name" value="CHEW"/>
    <property type="match status" value="1"/>
</dbReference>
<dbReference type="InterPro" id="IPR005467">
    <property type="entry name" value="His_kinase_dom"/>
</dbReference>
<dbReference type="CDD" id="cd00088">
    <property type="entry name" value="HPT"/>
    <property type="match status" value="1"/>
</dbReference>
<organism evidence="13 14">
    <name type="scientific">Maridesulfovibrio hydrothermalis AM13 = DSM 14728</name>
    <dbReference type="NCBI Taxonomy" id="1121451"/>
    <lineage>
        <taxon>Bacteria</taxon>
        <taxon>Pseudomonadati</taxon>
        <taxon>Thermodesulfobacteriota</taxon>
        <taxon>Desulfovibrionia</taxon>
        <taxon>Desulfovibrionales</taxon>
        <taxon>Desulfovibrionaceae</taxon>
        <taxon>Maridesulfovibrio</taxon>
    </lineage>
</organism>
<dbReference type="InterPro" id="IPR003594">
    <property type="entry name" value="HATPase_dom"/>
</dbReference>
<dbReference type="SMART" id="SM00387">
    <property type="entry name" value="HATPase_c"/>
    <property type="match status" value="1"/>
</dbReference>
<evidence type="ECO:0000256" key="7">
    <source>
        <dbReference type="PROSITE-ProRule" id="PRU00169"/>
    </source>
</evidence>
<dbReference type="PATRIC" id="fig|1121451.3.peg.3096"/>
<dbReference type="AlphaFoldDB" id="L0RED2"/>
<keyword evidence="3 7" id="KW-0597">Phosphoprotein</keyword>
<evidence type="ECO:0000313" key="14">
    <source>
        <dbReference type="Proteomes" id="UP000010808"/>
    </source>
</evidence>
<name>L0RED2_9BACT</name>
<evidence type="ECO:0000256" key="2">
    <source>
        <dbReference type="ARBA" id="ARBA00012438"/>
    </source>
</evidence>
<dbReference type="SUPFAM" id="SSF47226">
    <property type="entry name" value="Histidine-containing phosphotransfer domain, HPT domain"/>
    <property type="match status" value="1"/>
</dbReference>
<dbReference type="Gene3D" id="3.40.50.2300">
    <property type="match status" value="1"/>
</dbReference>
<dbReference type="RefSeq" id="WP_015337756.1">
    <property type="nucleotide sequence ID" value="NC_020055.1"/>
</dbReference>
<dbReference type="eggNOG" id="COG0643">
    <property type="taxonomic scope" value="Bacteria"/>
</dbReference>
<dbReference type="SUPFAM" id="SSF55874">
    <property type="entry name" value="ATPase domain of HSP90 chaperone/DNA topoisomerase II/histidine kinase"/>
    <property type="match status" value="1"/>
</dbReference>
<dbReference type="SMART" id="SM00448">
    <property type="entry name" value="REC"/>
    <property type="match status" value="1"/>
</dbReference>
<dbReference type="EMBL" id="FO203522">
    <property type="protein sequence ID" value="CCO25158.1"/>
    <property type="molecule type" value="Genomic_DNA"/>
</dbReference>
<dbReference type="GO" id="GO:0006935">
    <property type="term" value="P:chemotaxis"/>
    <property type="evidence" value="ECO:0007669"/>
    <property type="project" value="InterPro"/>
</dbReference>
<dbReference type="Gene3D" id="2.30.30.40">
    <property type="entry name" value="SH3 Domains"/>
    <property type="match status" value="1"/>
</dbReference>
<keyword evidence="14" id="KW-1185">Reference proteome</keyword>
<evidence type="ECO:0000259" key="12">
    <source>
        <dbReference type="PROSITE" id="PS50894"/>
    </source>
</evidence>
<dbReference type="InterPro" id="IPR036890">
    <property type="entry name" value="HATPase_C_sf"/>
</dbReference>
<feature type="domain" description="Response regulatory" evidence="10">
    <location>
        <begin position="661"/>
        <end position="777"/>
    </location>
</feature>
<dbReference type="SMART" id="SM00260">
    <property type="entry name" value="CheW"/>
    <property type="match status" value="1"/>
</dbReference>
<protein>
    <recommendedName>
        <fullName evidence="2">histidine kinase</fullName>
        <ecNumber evidence="2">2.7.13.3</ecNumber>
    </recommendedName>
</protein>
<dbReference type="KEGG" id="dhy:DESAM_22891"/>
<dbReference type="InterPro" id="IPR008207">
    <property type="entry name" value="Sig_transdc_His_kin_Hpt_dom"/>
</dbReference>
<feature type="modified residue" description="4-aspartylphosphate" evidence="7">
    <location>
        <position position="710"/>
    </location>
</feature>
<dbReference type="eggNOG" id="COG0745">
    <property type="taxonomic scope" value="Bacteria"/>
</dbReference>
<dbReference type="InterPro" id="IPR036641">
    <property type="entry name" value="HPT_dom_sf"/>
</dbReference>
<evidence type="ECO:0000313" key="13">
    <source>
        <dbReference type="EMBL" id="CCO25158.1"/>
    </source>
</evidence>
<dbReference type="InterPro" id="IPR051315">
    <property type="entry name" value="Bact_Chemotaxis_CheA"/>
</dbReference>
<sequence length="779" mass="84795">MSMTGGDLRERLLGAFRGESVERMQVLSSDFMKLEKGGDSQAMSLLVESSYRELHSLKGAARAVGLGAVEKFCQCFESFFSVIKKNDLILSKDVCAAMLSWLDILDEMIHQEDTSDESLAAPAAALALSQMKNFAGSSELIDTCSPDSSSQAVECKQAAESCSFAAGDNAESGSHEDNCQGDYSVKPSAQEDGCAVDTTPTRSSMSDTVRISSSFITGLLLRTEELISSRNSQKSRAREVLELESLFNEYLHFFQNIYEDKKSTAGKDELSTYTDMDKKLDAFSRRLGMLSSEVQKASWELSSKVDSLLGDFKSSMLLPFSSLLDMFPRMVRTLSAEKGKKCELEIIGENVHIDRRILEMLHDPLMHMIRNSIDHGIEEESVRTASGKPATGRIFFSITQTDRDVVKIVYGDDGQGIDSEKLRQLAVSQGFVSMDEAKRMERRSVLELIFVSGMSTSEIITDISGRGLGMAIVRDKVESLGGSVVVASPEGKGIRVVMNIPVALTSFIGIVVGVGGKEFVVPKSGVRKVLLIRQEDIGTVGGKETILYSGRPIPLISLSDILELGVAEVEKSSFPVFIMGRGRKAIAISMEELLGEQDVMAKSMGPMLKRVRNVSGISMLGTGKLAPILHGPDMIRTALGINSGVKNRSFSHQVGVKKLKTVLVVEDSITSRMLLKNVLEAAGYNVITAVDGRDGLSRIKQELPDILVSDVEMPHMDGFTLTAAVRKMPQSTHLPIVLVTSLGSQEDRERGVEAGADAYIIKSSFDQGNLLEVISRLIG</sequence>
<dbReference type="Pfam" id="PF00072">
    <property type="entry name" value="Response_reg"/>
    <property type="match status" value="1"/>
</dbReference>